<evidence type="ECO:0000313" key="10">
    <source>
        <dbReference type="EnsemblMetazoa" id="CapteP192439"/>
    </source>
</evidence>
<dbReference type="PANTHER" id="PTHR46458">
    <property type="entry name" value="BLR2807 PROTEIN"/>
    <property type="match status" value="1"/>
</dbReference>
<dbReference type="EMBL" id="AMQN01004319">
    <property type="status" value="NOT_ANNOTATED_CDS"/>
    <property type="molecule type" value="Genomic_DNA"/>
</dbReference>
<feature type="region of interest" description="Disordered" evidence="7">
    <location>
        <begin position="156"/>
        <end position="202"/>
    </location>
</feature>
<dbReference type="InterPro" id="IPR012292">
    <property type="entry name" value="Globin/Proto"/>
</dbReference>
<dbReference type="Gene3D" id="1.10.490.10">
    <property type="entry name" value="Globins"/>
    <property type="match status" value="1"/>
</dbReference>
<evidence type="ECO:0000256" key="3">
    <source>
        <dbReference type="ARBA" id="ARBA00022621"/>
    </source>
</evidence>
<evidence type="ECO:0000256" key="2">
    <source>
        <dbReference type="ARBA" id="ARBA00022617"/>
    </source>
</evidence>
<dbReference type="EMBL" id="KB293181">
    <property type="protein sequence ID" value="ELU16329.1"/>
    <property type="molecule type" value="Genomic_DNA"/>
</dbReference>
<sequence>MHHHYKKAWNNWLPRRDMTDKDLKNLFVNLVPNEDVNQDGAYQNPDRSSNGAGHSSVHLDELLLKKHAHVVMEALGAAVECLEDSVFLSNVLVALGQIHATYHVKPMYLPRLWPAIRHGLKEVLQDVFTEQVEDCWRIIFNFIISKMKEGIRIEKHHHTQAHHHQQQQQQQQHQRAQQNSTATLHTEGASDGAATKASQNRRESLFSVRENMSLVGSKRRASRVAPLVDTGQNNKDGAVLEGATSGV</sequence>
<evidence type="ECO:0000259" key="8">
    <source>
        <dbReference type="Pfam" id="PF00042"/>
    </source>
</evidence>
<keyword evidence="3 6" id="KW-0561">Oxygen transport</keyword>
<dbReference type="OrthoDB" id="436496at2759"/>
<evidence type="ECO:0000313" key="11">
    <source>
        <dbReference type="Proteomes" id="UP000014760"/>
    </source>
</evidence>
<keyword evidence="1 6" id="KW-0813">Transport</keyword>
<gene>
    <name evidence="9" type="ORF">CAPTEDRAFT_192439</name>
</gene>
<keyword evidence="11" id="KW-1185">Reference proteome</keyword>
<dbReference type="AlphaFoldDB" id="R7VCH7"/>
<dbReference type="SUPFAM" id="SSF46458">
    <property type="entry name" value="Globin-like"/>
    <property type="match status" value="1"/>
</dbReference>
<organism evidence="9">
    <name type="scientific">Capitella teleta</name>
    <name type="common">Polychaete worm</name>
    <dbReference type="NCBI Taxonomy" id="283909"/>
    <lineage>
        <taxon>Eukaryota</taxon>
        <taxon>Metazoa</taxon>
        <taxon>Spiralia</taxon>
        <taxon>Lophotrochozoa</taxon>
        <taxon>Annelida</taxon>
        <taxon>Polychaeta</taxon>
        <taxon>Sedentaria</taxon>
        <taxon>Scolecida</taxon>
        <taxon>Capitellidae</taxon>
        <taxon>Capitella</taxon>
    </lineage>
</organism>
<dbReference type="InterPro" id="IPR044399">
    <property type="entry name" value="Mb-like_M"/>
</dbReference>
<evidence type="ECO:0000256" key="5">
    <source>
        <dbReference type="ARBA" id="ARBA00023004"/>
    </source>
</evidence>
<reference evidence="9 11" key="2">
    <citation type="journal article" date="2013" name="Nature">
        <title>Insights into bilaterian evolution from three spiralian genomes.</title>
        <authorList>
            <person name="Simakov O."/>
            <person name="Marletaz F."/>
            <person name="Cho S.J."/>
            <person name="Edsinger-Gonzales E."/>
            <person name="Havlak P."/>
            <person name="Hellsten U."/>
            <person name="Kuo D.H."/>
            <person name="Larsson T."/>
            <person name="Lv J."/>
            <person name="Arendt D."/>
            <person name="Savage R."/>
            <person name="Osoegawa K."/>
            <person name="de Jong P."/>
            <person name="Grimwood J."/>
            <person name="Chapman J.A."/>
            <person name="Shapiro H."/>
            <person name="Aerts A."/>
            <person name="Otillar R.P."/>
            <person name="Terry A.Y."/>
            <person name="Boore J.L."/>
            <person name="Grigoriev I.V."/>
            <person name="Lindberg D.R."/>
            <person name="Seaver E.C."/>
            <person name="Weisblat D.A."/>
            <person name="Putnam N.H."/>
            <person name="Rokhsar D.S."/>
        </authorList>
    </citation>
    <scope>NUCLEOTIDE SEQUENCE</scope>
    <source>
        <strain evidence="9 11">I ESC-2004</strain>
    </source>
</reference>
<dbReference type="InterPro" id="IPR050532">
    <property type="entry name" value="Globin-like_OT"/>
</dbReference>
<name>R7VCH7_CAPTE</name>
<accession>R7VCH7</accession>
<dbReference type="InterPro" id="IPR009050">
    <property type="entry name" value="Globin-like_sf"/>
</dbReference>
<evidence type="ECO:0000256" key="1">
    <source>
        <dbReference type="ARBA" id="ARBA00022448"/>
    </source>
</evidence>
<dbReference type="InterPro" id="IPR000971">
    <property type="entry name" value="Globin"/>
</dbReference>
<reference evidence="10" key="3">
    <citation type="submission" date="2015-06" db="UniProtKB">
        <authorList>
            <consortium name="EnsemblMetazoa"/>
        </authorList>
    </citation>
    <scope>IDENTIFICATION</scope>
</reference>
<feature type="domain" description="Globin" evidence="8">
    <location>
        <begin position="64"/>
        <end position="147"/>
    </location>
</feature>
<dbReference type="PANTHER" id="PTHR46458:SF1">
    <property type="entry name" value="GEO09476P1"/>
    <property type="match status" value="1"/>
</dbReference>
<feature type="compositionally biased region" description="Low complexity" evidence="7">
    <location>
        <begin position="166"/>
        <end position="178"/>
    </location>
</feature>
<dbReference type="CDD" id="cd01040">
    <property type="entry name" value="Mb-like"/>
    <property type="match status" value="1"/>
</dbReference>
<dbReference type="GO" id="GO:0005344">
    <property type="term" value="F:oxygen carrier activity"/>
    <property type="evidence" value="ECO:0007669"/>
    <property type="project" value="UniProtKB-KW"/>
</dbReference>
<feature type="region of interest" description="Disordered" evidence="7">
    <location>
        <begin position="217"/>
        <end position="247"/>
    </location>
</feature>
<keyword evidence="2 6" id="KW-0349">Heme</keyword>
<dbReference type="GO" id="GO:0020037">
    <property type="term" value="F:heme binding"/>
    <property type="evidence" value="ECO:0007669"/>
    <property type="project" value="InterPro"/>
</dbReference>
<protein>
    <recommendedName>
        <fullName evidence="8">Globin domain-containing protein</fullName>
    </recommendedName>
</protein>
<keyword evidence="4" id="KW-0479">Metal-binding</keyword>
<comment type="similarity">
    <text evidence="6">Belongs to the globin family.</text>
</comment>
<keyword evidence="5" id="KW-0408">Iron</keyword>
<dbReference type="HOGENOM" id="CLU_1125439_0_0_1"/>
<dbReference type="Pfam" id="PF00042">
    <property type="entry name" value="Globin"/>
    <property type="match status" value="1"/>
</dbReference>
<dbReference type="EnsemblMetazoa" id="CapteT192439">
    <property type="protein sequence ID" value="CapteP192439"/>
    <property type="gene ID" value="CapteG192439"/>
</dbReference>
<reference evidence="11" key="1">
    <citation type="submission" date="2012-12" db="EMBL/GenBank/DDBJ databases">
        <authorList>
            <person name="Hellsten U."/>
            <person name="Grimwood J."/>
            <person name="Chapman J.A."/>
            <person name="Shapiro H."/>
            <person name="Aerts A."/>
            <person name="Otillar R.P."/>
            <person name="Terry A.Y."/>
            <person name="Boore J.L."/>
            <person name="Simakov O."/>
            <person name="Marletaz F."/>
            <person name="Cho S.-J."/>
            <person name="Edsinger-Gonzales E."/>
            <person name="Havlak P."/>
            <person name="Kuo D.-H."/>
            <person name="Larsson T."/>
            <person name="Lv J."/>
            <person name="Arendt D."/>
            <person name="Savage R."/>
            <person name="Osoegawa K."/>
            <person name="de Jong P."/>
            <person name="Lindberg D.R."/>
            <person name="Seaver E.C."/>
            <person name="Weisblat D.A."/>
            <person name="Putnam N.H."/>
            <person name="Grigoriev I.V."/>
            <person name="Rokhsar D.S."/>
        </authorList>
    </citation>
    <scope>NUCLEOTIDE SEQUENCE</scope>
    <source>
        <strain evidence="11">I ESC-2004</strain>
    </source>
</reference>
<evidence type="ECO:0000256" key="4">
    <source>
        <dbReference type="ARBA" id="ARBA00022723"/>
    </source>
</evidence>
<proteinExistence type="inferred from homology"/>
<dbReference type="Proteomes" id="UP000014760">
    <property type="component" value="Unassembled WGS sequence"/>
</dbReference>
<dbReference type="GO" id="GO:0019825">
    <property type="term" value="F:oxygen binding"/>
    <property type="evidence" value="ECO:0007669"/>
    <property type="project" value="InterPro"/>
</dbReference>
<dbReference type="GO" id="GO:0046872">
    <property type="term" value="F:metal ion binding"/>
    <property type="evidence" value="ECO:0007669"/>
    <property type="project" value="UniProtKB-KW"/>
</dbReference>
<evidence type="ECO:0000256" key="6">
    <source>
        <dbReference type="RuleBase" id="RU000356"/>
    </source>
</evidence>
<evidence type="ECO:0000256" key="7">
    <source>
        <dbReference type="SAM" id="MobiDB-lite"/>
    </source>
</evidence>
<evidence type="ECO:0000313" key="9">
    <source>
        <dbReference type="EMBL" id="ELU16329.1"/>
    </source>
</evidence>
<feature type="compositionally biased region" description="Basic residues" evidence="7">
    <location>
        <begin position="156"/>
        <end position="165"/>
    </location>
</feature>